<organism evidence="2 3">
    <name type="scientific">Faecalibacter macacae</name>
    <dbReference type="NCBI Taxonomy" id="1859289"/>
    <lineage>
        <taxon>Bacteria</taxon>
        <taxon>Pseudomonadati</taxon>
        <taxon>Bacteroidota</taxon>
        <taxon>Flavobacteriia</taxon>
        <taxon>Flavobacteriales</taxon>
        <taxon>Weeksellaceae</taxon>
        <taxon>Faecalibacter</taxon>
    </lineage>
</organism>
<keyword evidence="3" id="KW-1185">Reference proteome</keyword>
<dbReference type="InterPro" id="IPR011250">
    <property type="entry name" value="OMP/PagP_B-barrel"/>
</dbReference>
<dbReference type="SUPFAM" id="SSF56925">
    <property type="entry name" value="OMPA-like"/>
    <property type="match status" value="1"/>
</dbReference>
<gene>
    <name evidence="2" type="ORF">EAH69_03805</name>
</gene>
<feature type="signal peptide" evidence="1">
    <location>
        <begin position="1"/>
        <end position="19"/>
    </location>
</feature>
<comment type="caution">
    <text evidence="2">The sequence shown here is derived from an EMBL/GenBank/DDBJ whole genome shotgun (WGS) entry which is preliminary data.</text>
</comment>
<evidence type="ECO:0000313" key="3">
    <source>
        <dbReference type="Proteomes" id="UP000275348"/>
    </source>
</evidence>
<dbReference type="OrthoDB" id="945117at2"/>
<dbReference type="EMBL" id="RDOJ01000003">
    <property type="protein sequence ID" value="RLZ12046.1"/>
    <property type="molecule type" value="Genomic_DNA"/>
</dbReference>
<dbReference type="AlphaFoldDB" id="A0A3L9MIR5"/>
<protein>
    <submittedName>
        <fullName evidence="2">Porin family protein</fullName>
    </submittedName>
</protein>
<feature type="chain" id="PRO_5018294825" evidence="1">
    <location>
        <begin position="20"/>
        <end position="195"/>
    </location>
</feature>
<dbReference type="RefSeq" id="WP_121933855.1">
    <property type="nucleotide sequence ID" value="NZ_RDOJ01000003.1"/>
</dbReference>
<sequence>MKKLILAVTLLAFGANVNAQEQTGLENKWFVMGQAGYSSTNEGDSQSYSILPAVGNFVTSDIAIGAAVGYVGSKSGESQNQIKNNLFIIQPFARKYWSISNNFHIFGQAAIPVGFGNNKYEVYNYTEKIKYTTYGIEVAPGFDYFFSPNWSLEATFGLLGWNAVKPEEGDAVNTFNFGINSGLIDGVKVGIKYIF</sequence>
<keyword evidence="1" id="KW-0732">Signal</keyword>
<dbReference type="Gene3D" id="2.40.160.20">
    <property type="match status" value="1"/>
</dbReference>
<evidence type="ECO:0000256" key="1">
    <source>
        <dbReference type="SAM" id="SignalP"/>
    </source>
</evidence>
<evidence type="ECO:0000313" key="2">
    <source>
        <dbReference type="EMBL" id="RLZ12046.1"/>
    </source>
</evidence>
<reference evidence="2 3" key="1">
    <citation type="submission" date="2018-10" db="EMBL/GenBank/DDBJ databases">
        <authorList>
            <person name="Chen X."/>
        </authorList>
    </citation>
    <scope>NUCLEOTIDE SEQUENCE [LARGE SCALE GENOMIC DNA]</scope>
    <source>
        <strain evidence="2 3">YIM 102668</strain>
    </source>
</reference>
<dbReference type="Proteomes" id="UP000275348">
    <property type="component" value="Unassembled WGS sequence"/>
</dbReference>
<accession>A0A3L9MIR5</accession>
<name>A0A3L9MIR5_9FLAO</name>
<proteinExistence type="predicted"/>